<sequence>MRIKNIKIDAVNTGDEVVIYLNDYAIFMDRATDEEVVELLQKAPFELCEEDATHLSSAIFSLSYVVE</sequence>
<dbReference type="RefSeq" id="YP_009209849.1">
    <property type="nucleotide sequence ID" value="NC_028925.1"/>
</dbReference>
<dbReference type="EMBL" id="KP007361">
    <property type="protein sequence ID" value="AIZ02451.1"/>
    <property type="molecule type" value="Genomic_DNA"/>
</dbReference>
<dbReference type="KEGG" id="vg:26636269"/>
<evidence type="ECO:0000313" key="1">
    <source>
        <dbReference type="EMBL" id="AIZ02451.1"/>
    </source>
</evidence>
<dbReference type="GeneID" id="26636269"/>
<keyword evidence="2" id="KW-1185">Reference proteome</keyword>
<proteinExistence type="predicted"/>
<gene>
    <name evidence="1" type="ORF">VR25_107</name>
</gene>
<evidence type="ECO:0000313" key="2">
    <source>
        <dbReference type="Proteomes" id="UP000030717"/>
    </source>
</evidence>
<dbReference type="Proteomes" id="UP000030717">
    <property type="component" value="Segment"/>
</dbReference>
<protein>
    <recommendedName>
        <fullName evidence="3">Phage protein</fullName>
    </recommendedName>
</protein>
<organism evidence="1 2">
    <name type="scientific">Escherichia phage vB_EcoM_VR25</name>
    <dbReference type="NCBI Taxonomy" id="1567028"/>
    <lineage>
        <taxon>Viruses</taxon>
        <taxon>Duplodnaviria</taxon>
        <taxon>Heunggongvirae</taxon>
        <taxon>Uroviricota</taxon>
        <taxon>Caudoviricetes</taxon>
        <taxon>Pantevenvirales</taxon>
        <taxon>Straboviridae</taxon>
        <taxon>Tevenvirinae</taxon>
        <taxon>Gaprivervirus</taxon>
        <taxon>Gaprivervirus vr25</taxon>
    </lineage>
</organism>
<accession>A0A0A7HDQ1</accession>
<reference evidence="1 2" key="1">
    <citation type="submission" date="2014-10" db="EMBL/GenBank/DDBJ databases">
        <title>VR bacteriophages - a small but diverse group of low-temperature viruses.</title>
        <authorList>
            <person name="Kaliniene L."/>
            <person name="Meskys R."/>
            <person name="Simoliunas E."/>
            <person name="Zajanckauskaite A."/>
            <person name="Truncaite L."/>
        </authorList>
    </citation>
    <scope>NUCLEOTIDE SEQUENCE [LARGE SCALE GENOMIC DNA]</scope>
</reference>
<name>A0A0A7HDQ1_9CAUD</name>
<evidence type="ECO:0008006" key="3">
    <source>
        <dbReference type="Google" id="ProtNLM"/>
    </source>
</evidence>